<proteinExistence type="predicted"/>
<accession>A0A0E9NAK6</accession>
<dbReference type="AlphaFoldDB" id="A0A0E9NAK6"/>
<keyword evidence="3" id="KW-1185">Reference proteome</keyword>
<evidence type="ECO:0000313" key="3">
    <source>
        <dbReference type="Proteomes" id="UP000033140"/>
    </source>
</evidence>
<feature type="region of interest" description="Disordered" evidence="1">
    <location>
        <begin position="244"/>
        <end position="266"/>
    </location>
</feature>
<name>A0A0E9NAK6_SAICN</name>
<comment type="caution">
    <text evidence="2">The sequence shown here is derived from an EMBL/GenBank/DDBJ whole genome shotgun (WGS) entry which is preliminary data.</text>
</comment>
<protein>
    <submittedName>
        <fullName evidence="2">Uncharacterized protein</fullName>
    </submittedName>
</protein>
<dbReference type="EMBL" id="BACD03000006">
    <property type="protein sequence ID" value="GAO46848.1"/>
    <property type="molecule type" value="Genomic_DNA"/>
</dbReference>
<organism evidence="2 3">
    <name type="scientific">Saitoella complicata (strain BCRC 22490 / CBS 7301 / JCM 7358 / NBRC 10748 / NRRL Y-17804)</name>
    <dbReference type="NCBI Taxonomy" id="698492"/>
    <lineage>
        <taxon>Eukaryota</taxon>
        <taxon>Fungi</taxon>
        <taxon>Dikarya</taxon>
        <taxon>Ascomycota</taxon>
        <taxon>Taphrinomycotina</taxon>
        <taxon>Taphrinomycotina incertae sedis</taxon>
        <taxon>Saitoella</taxon>
    </lineage>
</organism>
<reference evidence="2 3" key="2">
    <citation type="journal article" date="2014" name="J. Gen. Appl. Microbiol.">
        <title>The early diverging ascomycetous budding yeast Saitoella complicata has three histone deacetylases belonging to the Clr6, Hos2, and Rpd3 lineages.</title>
        <authorList>
            <person name="Nishida H."/>
            <person name="Matsumoto T."/>
            <person name="Kondo S."/>
            <person name="Hamamoto M."/>
            <person name="Yoshikawa H."/>
        </authorList>
    </citation>
    <scope>NUCLEOTIDE SEQUENCE [LARGE SCALE GENOMIC DNA]</scope>
    <source>
        <strain evidence="2 3">NRRL Y-17804</strain>
    </source>
</reference>
<evidence type="ECO:0000256" key="1">
    <source>
        <dbReference type="SAM" id="MobiDB-lite"/>
    </source>
</evidence>
<sequence length="283" mass="31187">MDLLFPGDVNRKIDYPTYYTFPTPAALLATLLVHQDKFPNPDGQKSILVSCAPSKGEFFSSLLEDTSPTTHPDYLDQELLDQPPVTSSHPISDWIRSDDLAKVRWIIAASMIEIVHAPTLTHLRALLSALHSTSTSPPLLAISSFLDVHQRGGELAAQGVSRTLAAAMETTNGRLLIGDAMEVDTQMPMLNAGAGIGLGSASTARTASLKRVLGMWIRHWWNAKRTIDLRDELMEIAVRAAEDRRRAAEDHRRAAEDHRRAAEDRRRADGVELMEIAVRANGP</sequence>
<gene>
    <name evidence="2" type="ORF">G7K_1066-t1</name>
</gene>
<reference evidence="2 3" key="1">
    <citation type="journal article" date="2011" name="J. Gen. Appl. Microbiol.">
        <title>Draft genome sequencing of the enigmatic yeast Saitoella complicata.</title>
        <authorList>
            <person name="Nishida H."/>
            <person name="Hamamoto M."/>
            <person name="Sugiyama J."/>
        </authorList>
    </citation>
    <scope>NUCLEOTIDE SEQUENCE [LARGE SCALE GENOMIC DNA]</scope>
    <source>
        <strain evidence="2 3">NRRL Y-17804</strain>
    </source>
</reference>
<evidence type="ECO:0000313" key="2">
    <source>
        <dbReference type="EMBL" id="GAO46848.1"/>
    </source>
</evidence>
<dbReference type="Proteomes" id="UP000033140">
    <property type="component" value="Unassembled WGS sequence"/>
</dbReference>
<reference evidence="2 3" key="3">
    <citation type="journal article" date="2015" name="Genome Announc.">
        <title>Draft Genome Sequence of the Archiascomycetous Yeast Saitoella complicata.</title>
        <authorList>
            <person name="Yamauchi K."/>
            <person name="Kondo S."/>
            <person name="Hamamoto M."/>
            <person name="Takahashi Y."/>
            <person name="Ogura Y."/>
            <person name="Hayashi T."/>
            <person name="Nishida H."/>
        </authorList>
    </citation>
    <scope>NUCLEOTIDE SEQUENCE [LARGE SCALE GENOMIC DNA]</scope>
    <source>
        <strain evidence="2 3">NRRL Y-17804</strain>
    </source>
</reference>